<dbReference type="PANTHER" id="PTHR35809">
    <property type="entry name" value="ARCHAETIDYLSERINE DECARBOXYLASE PROENZYME-RELATED"/>
    <property type="match status" value="1"/>
</dbReference>
<evidence type="ECO:0000256" key="8">
    <source>
        <dbReference type="ARBA" id="ARBA00023239"/>
    </source>
</evidence>
<protein>
    <submittedName>
        <fullName evidence="12">Phosphatidylserine decarboxylase</fullName>
    </submittedName>
</protein>
<keyword evidence="8" id="KW-0456">Lyase</keyword>
<dbReference type="AlphaFoldDB" id="A0A3A6PV42"/>
<dbReference type="RefSeq" id="WP_120102617.1">
    <property type="nucleotide sequence ID" value="NZ_QKNY01000009.1"/>
</dbReference>
<proteinExistence type="predicted"/>
<dbReference type="Pfam" id="PF02666">
    <property type="entry name" value="PS_Dcarbxylase"/>
    <property type="match status" value="1"/>
</dbReference>
<evidence type="ECO:0000256" key="5">
    <source>
        <dbReference type="ARBA" id="ARBA00023136"/>
    </source>
</evidence>
<evidence type="ECO:0000256" key="9">
    <source>
        <dbReference type="ARBA" id="ARBA00023264"/>
    </source>
</evidence>
<keyword evidence="11" id="KW-0812">Transmembrane</keyword>
<name>A0A3A6PV42_9EURY</name>
<dbReference type="EMBL" id="QKNY01000009">
    <property type="protein sequence ID" value="RJX43280.1"/>
    <property type="molecule type" value="Genomic_DNA"/>
</dbReference>
<evidence type="ECO:0000256" key="6">
    <source>
        <dbReference type="ARBA" id="ARBA00023145"/>
    </source>
</evidence>
<evidence type="ECO:0000313" key="12">
    <source>
        <dbReference type="EMBL" id="RJX43280.1"/>
    </source>
</evidence>
<gene>
    <name evidence="12" type="ORF">DM826_06635</name>
</gene>
<keyword evidence="1" id="KW-1003">Cell membrane</keyword>
<evidence type="ECO:0000256" key="4">
    <source>
        <dbReference type="ARBA" id="ARBA00023098"/>
    </source>
</evidence>
<keyword evidence="10" id="KW-0670">Pyruvate</keyword>
<dbReference type="NCBIfam" id="NF038088">
    <property type="entry name" value="anchor_synt_D"/>
    <property type="match status" value="1"/>
</dbReference>
<keyword evidence="6" id="KW-0865">Zymogen</keyword>
<evidence type="ECO:0000313" key="13">
    <source>
        <dbReference type="Proteomes" id="UP000276588"/>
    </source>
</evidence>
<accession>A0A3A6PV42</accession>
<dbReference type="GO" id="GO:0004609">
    <property type="term" value="F:phosphatidylserine decarboxylase activity"/>
    <property type="evidence" value="ECO:0007669"/>
    <property type="project" value="InterPro"/>
</dbReference>
<dbReference type="InterPro" id="IPR033175">
    <property type="entry name" value="PSD-A"/>
</dbReference>
<evidence type="ECO:0000256" key="10">
    <source>
        <dbReference type="ARBA" id="ARBA00023317"/>
    </source>
</evidence>
<keyword evidence="9" id="KW-1208">Phospholipid metabolism</keyword>
<keyword evidence="2" id="KW-0444">Lipid biosynthesis</keyword>
<evidence type="ECO:0000256" key="2">
    <source>
        <dbReference type="ARBA" id="ARBA00022516"/>
    </source>
</evidence>
<dbReference type="PANTHER" id="PTHR35809:SF1">
    <property type="entry name" value="ARCHAETIDYLSERINE DECARBOXYLASE PROENZYME-RELATED"/>
    <property type="match status" value="1"/>
</dbReference>
<dbReference type="GO" id="GO:0008654">
    <property type="term" value="P:phospholipid biosynthetic process"/>
    <property type="evidence" value="ECO:0007669"/>
    <property type="project" value="UniProtKB-KW"/>
</dbReference>
<evidence type="ECO:0000256" key="11">
    <source>
        <dbReference type="SAM" id="Phobius"/>
    </source>
</evidence>
<keyword evidence="4" id="KW-0443">Lipid metabolism</keyword>
<reference evidence="12 13" key="1">
    <citation type="submission" date="2018-06" db="EMBL/GenBank/DDBJ databases">
        <title>Halonotius sp. F13-13 a new haloarchaeeon isolated from a solar saltern from Isla Cristina, Huelva, Spain.</title>
        <authorList>
            <person name="Duran-Viseras A."/>
            <person name="Sanchez-Porro C."/>
            <person name="Ventosa A."/>
        </authorList>
    </citation>
    <scope>NUCLEOTIDE SEQUENCE [LARGE SCALE GENOMIC DNA]</scope>
    <source>
        <strain evidence="12 13">F13-13</strain>
    </source>
</reference>
<keyword evidence="13" id="KW-1185">Reference proteome</keyword>
<keyword evidence="7" id="KW-0594">Phospholipid biosynthesis</keyword>
<evidence type="ECO:0000256" key="1">
    <source>
        <dbReference type="ARBA" id="ARBA00022475"/>
    </source>
</evidence>
<dbReference type="NCBIfam" id="NF003683">
    <property type="entry name" value="PRK05305.2-3"/>
    <property type="match status" value="1"/>
</dbReference>
<keyword evidence="11" id="KW-1133">Transmembrane helix</keyword>
<feature type="transmembrane region" description="Helical" evidence="11">
    <location>
        <begin position="15"/>
        <end position="48"/>
    </location>
</feature>
<keyword evidence="3" id="KW-0210">Decarboxylase</keyword>
<comment type="caution">
    <text evidence="12">The sequence shown here is derived from an EMBL/GenBank/DDBJ whole genome shotgun (WGS) entry which is preliminary data.</text>
</comment>
<keyword evidence="5 11" id="KW-0472">Membrane</keyword>
<sequence>MLPMLPTTAVAPGAWRYAAACFVAAVIAVIVFPPLAGVALALGIAVLWFHRDPGRNPPESGIVAPADGRVSVLREEGDELRVGIFMNVTDVHVNRAPASGTVQSVDHRPGAYKPAFSKDSDRNERVVIDCGDYQIALIAGWFARRIHPYVAGGDDLVRGQRIGHVSFGSRADVVLPPRYDREDVLVAVDETVTAGKTRLVATEAAESTRR</sequence>
<evidence type="ECO:0000256" key="7">
    <source>
        <dbReference type="ARBA" id="ARBA00023209"/>
    </source>
</evidence>
<evidence type="ECO:0000256" key="3">
    <source>
        <dbReference type="ARBA" id="ARBA00022793"/>
    </source>
</evidence>
<dbReference type="Proteomes" id="UP000276588">
    <property type="component" value="Unassembled WGS sequence"/>
</dbReference>
<organism evidence="12 13">
    <name type="scientific">Halonotius aquaticus</name>
    <dbReference type="NCBI Taxonomy" id="2216978"/>
    <lineage>
        <taxon>Archaea</taxon>
        <taxon>Methanobacteriati</taxon>
        <taxon>Methanobacteriota</taxon>
        <taxon>Stenosarchaea group</taxon>
        <taxon>Halobacteria</taxon>
        <taxon>Halobacteriales</taxon>
        <taxon>Haloferacaceae</taxon>
        <taxon>Halonotius</taxon>
    </lineage>
</organism>
<dbReference type="InterPro" id="IPR003817">
    <property type="entry name" value="PS_Dcarbxylase"/>
</dbReference>